<dbReference type="InterPro" id="IPR011990">
    <property type="entry name" value="TPR-like_helical_dom_sf"/>
</dbReference>
<dbReference type="PANTHER" id="PTHR48125">
    <property type="entry name" value="LP07818P1"/>
    <property type="match status" value="1"/>
</dbReference>
<accession>A0A8H5FDI4</accession>
<dbReference type="InterPro" id="IPR036869">
    <property type="entry name" value="J_dom_sf"/>
</dbReference>
<feature type="compositionally biased region" description="Low complexity" evidence="2">
    <location>
        <begin position="850"/>
        <end position="861"/>
    </location>
</feature>
<feature type="region of interest" description="Disordered" evidence="2">
    <location>
        <begin position="841"/>
        <end position="880"/>
    </location>
</feature>
<dbReference type="Proteomes" id="UP000541558">
    <property type="component" value="Unassembled WGS sequence"/>
</dbReference>
<feature type="compositionally biased region" description="Polar residues" evidence="2">
    <location>
        <begin position="233"/>
        <end position="252"/>
    </location>
</feature>
<organism evidence="4 5">
    <name type="scientific">Ephemerocybe angulata</name>
    <dbReference type="NCBI Taxonomy" id="980116"/>
    <lineage>
        <taxon>Eukaryota</taxon>
        <taxon>Fungi</taxon>
        <taxon>Dikarya</taxon>
        <taxon>Basidiomycota</taxon>
        <taxon>Agaricomycotina</taxon>
        <taxon>Agaricomycetes</taxon>
        <taxon>Agaricomycetidae</taxon>
        <taxon>Agaricales</taxon>
        <taxon>Agaricineae</taxon>
        <taxon>Psathyrellaceae</taxon>
        <taxon>Ephemerocybe</taxon>
    </lineage>
</organism>
<feature type="compositionally biased region" description="Polar residues" evidence="2">
    <location>
        <begin position="1"/>
        <end position="36"/>
    </location>
</feature>
<feature type="compositionally biased region" description="Low complexity" evidence="2">
    <location>
        <begin position="394"/>
        <end position="407"/>
    </location>
</feature>
<comment type="caution">
    <text evidence="4">The sequence shown here is derived from an EMBL/GenBank/DDBJ whole genome shotgun (WGS) entry which is preliminary data.</text>
</comment>
<dbReference type="InterPro" id="IPR019734">
    <property type="entry name" value="TPR_rpt"/>
</dbReference>
<dbReference type="Gene3D" id="1.25.40.10">
    <property type="entry name" value="Tetratricopeptide repeat domain"/>
    <property type="match status" value="1"/>
</dbReference>
<dbReference type="PROSITE" id="PS50005">
    <property type="entry name" value="TPR"/>
    <property type="match status" value="1"/>
</dbReference>
<keyword evidence="5" id="KW-1185">Reference proteome</keyword>
<feature type="region of interest" description="Disordered" evidence="2">
    <location>
        <begin position="382"/>
        <end position="459"/>
    </location>
</feature>
<feature type="compositionally biased region" description="Polar residues" evidence="2">
    <location>
        <begin position="442"/>
        <end position="455"/>
    </location>
</feature>
<dbReference type="SUPFAM" id="SSF46565">
    <property type="entry name" value="Chaperone J-domain"/>
    <property type="match status" value="1"/>
</dbReference>
<feature type="region of interest" description="Disordered" evidence="2">
    <location>
        <begin position="494"/>
        <end position="655"/>
    </location>
</feature>
<feature type="region of interest" description="Disordered" evidence="2">
    <location>
        <begin position="1"/>
        <end position="127"/>
    </location>
</feature>
<evidence type="ECO:0000259" key="3">
    <source>
        <dbReference type="PROSITE" id="PS50030"/>
    </source>
</evidence>
<feature type="compositionally biased region" description="Low complexity" evidence="2">
    <location>
        <begin position="334"/>
        <end position="346"/>
    </location>
</feature>
<dbReference type="InterPro" id="IPR009060">
    <property type="entry name" value="UBA-like_sf"/>
</dbReference>
<evidence type="ECO:0000256" key="2">
    <source>
        <dbReference type="SAM" id="MobiDB-lite"/>
    </source>
</evidence>
<dbReference type="OrthoDB" id="1717591at2759"/>
<proteinExistence type="predicted"/>
<feature type="compositionally biased region" description="Polar residues" evidence="2">
    <location>
        <begin position="46"/>
        <end position="59"/>
    </location>
</feature>
<dbReference type="Gene3D" id="1.10.287.110">
    <property type="entry name" value="DnaJ domain"/>
    <property type="match status" value="1"/>
</dbReference>
<dbReference type="AlphaFoldDB" id="A0A8H5FDI4"/>
<evidence type="ECO:0000256" key="1">
    <source>
        <dbReference type="PROSITE-ProRule" id="PRU00339"/>
    </source>
</evidence>
<feature type="compositionally biased region" description="Polar residues" evidence="2">
    <location>
        <begin position="261"/>
        <end position="275"/>
    </location>
</feature>
<feature type="compositionally biased region" description="Low complexity" evidence="2">
    <location>
        <begin position="200"/>
        <end position="232"/>
    </location>
</feature>
<evidence type="ECO:0000313" key="4">
    <source>
        <dbReference type="EMBL" id="KAF5332801.1"/>
    </source>
</evidence>
<sequence>MSDSFADLWSSTTPSQPQKAVPLSQQKPAAGSYTQSRPKHDVFALLSQSSAPAGRNNTGSSSNLNASRSGSSLNSSSPASRSLTPSLSSGSTSRPGSSLSTSKPALSGDAFNDLFGGGSLGGSGKSSATLTIAERAALAEQQRQAAQSKPRGGQAATQDSHHWAGLDALGGGGSIAMAPSTSSQSVVVDQDDDWGLGDFAAPATAKPQPQQQQHRAPKSDSLLDFDGFDSGSTVRVASTKPPATQQTKSSGSLWDLDDYTSDNGSSSGAQATPQSKPRDNFDSPDFDFDFGNREDKDPSPSNGHGQHEEDDILGMLSKPVDVVRATTQPPPAPTSSSRRPTRAPRSSSPPPHVLGQIVEMGFSIQQAKTALAKTETGTDVQAALDMLLGGGGDSAPSPTSPETNTSSRHSPPPQRRFTYDDEEDPQFAATQRRRRQQPQRQSSTGDGSSTPNIQDQADKIIAQASEIGLSVLSKASLFWKEGKEKALKVYEERAGVGNGSTDRGFPPPRNAAARDTRPKWMQDIEAHNDEEPETPREGGFRDDHDEAEGSAFRDDEEHRQRPDPSRGQRGAPSGSKASPQAHRPAAQPEPEVDLFSSAPVPAPAPAQSNEPKAYVSPWRRKKPTADSSPAPAPPTNASRLAPAPSRPKPKRRLPSCPEMTLDIVRGHKTKGTEAFKLGQYSVAVEEYSKAITMLPDRHLLLVPLYTNRALARIRCGECKGAVEDAGGALGIISSENWKGWHPSNEGGWELDGGHGEENGGYGVQREKGAEWNDAWGRGVDLKDGWLKAVKRRAEAFEGMEKWNEAKKDWEVLSGGGWVDGKTRQEAVRGLGRCKKILGAEGGGAGGSGQGNSRPAAASAPPAVKPRPKLAPARSNAAPSGAAVKAYREQVNAAEAEDALKHQLKDTVEAKLLGWKKGKETNLRALLASLDTVLWEEVIKDMGGKPGLADLVSGGGVKKWYMKSVARVHPDKLNANNSTVEQRMIAGGVFGALNEAWLAFKQ</sequence>
<dbReference type="PROSITE" id="PS50030">
    <property type="entry name" value="UBA"/>
    <property type="match status" value="1"/>
</dbReference>
<feature type="repeat" description="TPR" evidence="1">
    <location>
        <begin position="664"/>
        <end position="697"/>
    </location>
</feature>
<feature type="compositionally biased region" description="Low complexity" evidence="2">
    <location>
        <begin position="60"/>
        <end position="102"/>
    </location>
</feature>
<feature type="compositionally biased region" description="Low complexity" evidence="2">
    <location>
        <begin position="625"/>
        <end position="643"/>
    </location>
</feature>
<dbReference type="InterPro" id="IPR015940">
    <property type="entry name" value="UBA"/>
</dbReference>
<dbReference type="Gene3D" id="1.10.8.10">
    <property type="entry name" value="DNA helicase RuvA subunit, C-terminal domain"/>
    <property type="match status" value="1"/>
</dbReference>
<evidence type="ECO:0000313" key="5">
    <source>
        <dbReference type="Proteomes" id="UP000541558"/>
    </source>
</evidence>
<feature type="region of interest" description="Disordered" evidence="2">
    <location>
        <begin position="139"/>
        <end position="354"/>
    </location>
</feature>
<feature type="compositionally biased region" description="Gly residues" evidence="2">
    <location>
        <begin position="115"/>
        <end position="124"/>
    </location>
</feature>
<dbReference type="SUPFAM" id="SSF46934">
    <property type="entry name" value="UBA-like"/>
    <property type="match status" value="1"/>
</dbReference>
<dbReference type="EMBL" id="JAACJK010000110">
    <property type="protein sequence ID" value="KAF5332801.1"/>
    <property type="molecule type" value="Genomic_DNA"/>
</dbReference>
<feature type="compositionally biased region" description="Basic and acidic residues" evidence="2">
    <location>
        <begin position="551"/>
        <end position="566"/>
    </location>
</feature>
<reference evidence="4 5" key="1">
    <citation type="journal article" date="2020" name="ISME J.">
        <title>Uncovering the hidden diversity of litter-decomposition mechanisms in mushroom-forming fungi.</title>
        <authorList>
            <person name="Floudas D."/>
            <person name="Bentzer J."/>
            <person name="Ahren D."/>
            <person name="Johansson T."/>
            <person name="Persson P."/>
            <person name="Tunlid A."/>
        </authorList>
    </citation>
    <scope>NUCLEOTIDE SEQUENCE [LARGE SCALE GENOMIC DNA]</scope>
    <source>
        <strain evidence="4 5">CBS 175.51</strain>
    </source>
</reference>
<feature type="domain" description="UBA" evidence="3">
    <location>
        <begin position="348"/>
        <end position="390"/>
    </location>
</feature>
<keyword evidence="1" id="KW-0802">TPR repeat</keyword>
<gene>
    <name evidence="4" type="ORF">D9611_005231</name>
</gene>
<name>A0A8H5FDI4_9AGAR</name>
<dbReference type="SUPFAM" id="SSF48452">
    <property type="entry name" value="TPR-like"/>
    <property type="match status" value="1"/>
</dbReference>
<protein>
    <recommendedName>
        <fullName evidence="3">UBA domain-containing protein</fullName>
    </recommendedName>
</protein>
<feature type="compositionally biased region" description="Basic and acidic residues" evidence="2">
    <location>
        <begin position="512"/>
        <end position="544"/>
    </location>
</feature>